<dbReference type="AlphaFoldDB" id="A0AAJ0BGI0"/>
<evidence type="ECO:0000313" key="2">
    <source>
        <dbReference type="Proteomes" id="UP001239445"/>
    </source>
</evidence>
<keyword evidence="2" id="KW-1185">Reference proteome</keyword>
<proteinExistence type="predicted"/>
<name>A0AAJ0BGI0_9PEZI</name>
<organism evidence="1 2">
    <name type="scientific">Echria macrotheca</name>
    <dbReference type="NCBI Taxonomy" id="438768"/>
    <lineage>
        <taxon>Eukaryota</taxon>
        <taxon>Fungi</taxon>
        <taxon>Dikarya</taxon>
        <taxon>Ascomycota</taxon>
        <taxon>Pezizomycotina</taxon>
        <taxon>Sordariomycetes</taxon>
        <taxon>Sordariomycetidae</taxon>
        <taxon>Sordariales</taxon>
        <taxon>Schizotheciaceae</taxon>
        <taxon>Echria</taxon>
    </lineage>
</organism>
<comment type="caution">
    <text evidence="1">The sequence shown here is derived from an EMBL/GenBank/DDBJ whole genome shotgun (WGS) entry which is preliminary data.</text>
</comment>
<dbReference type="EMBL" id="MU839830">
    <property type="protein sequence ID" value="KAK1757824.1"/>
    <property type="molecule type" value="Genomic_DNA"/>
</dbReference>
<evidence type="ECO:0000313" key="1">
    <source>
        <dbReference type="EMBL" id="KAK1757824.1"/>
    </source>
</evidence>
<accession>A0AAJ0BGI0</accession>
<dbReference type="Proteomes" id="UP001239445">
    <property type="component" value="Unassembled WGS sequence"/>
</dbReference>
<protein>
    <submittedName>
        <fullName evidence="1">Uncharacterized protein</fullName>
    </submittedName>
</protein>
<sequence length="324" mass="36492">MEHRFCKFPGCKENRTQGSYYCDQHICLKPACRSGVSRDGLQLSCEDHVCEAFIALPQNSTHKSSSKGSQPKRSSMRCQEPQERADSVYCEAHACKFEGCSQTRTSGEGQSVKAEACTRHLCSHPGGSAWRNGAVLEGASRCWKVRMQGGGFCDRHTCSYTNHADGQRCLNEAERLKYACTDHLCEVDFQLNKTSNPCPYPQVAPTSFCDEHLCRFPKCEEQVDEAGWFVCKNHVCVKRKCFKMRRDTSTMYCESCGCRDCPNPKVSGAGYCDIHLCQAEKWSDGRQAWERCARRAVTTSQEFSVCELHVNYRGRVKFVACIVA</sequence>
<reference evidence="1" key="1">
    <citation type="submission" date="2023-06" db="EMBL/GenBank/DDBJ databases">
        <title>Genome-scale phylogeny and comparative genomics of the fungal order Sordariales.</title>
        <authorList>
            <consortium name="Lawrence Berkeley National Laboratory"/>
            <person name="Hensen N."/>
            <person name="Bonometti L."/>
            <person name="Westerberg I."/>
            <person name="Brannstrom I.O."/>
            <person name="Guillou S."/>
            <person name="Cros-Aarteil S."/>
            <person name="Calhoun S."/>
            <person name="Haridas S."/>
            <person name="Kuo A."/>
            <person name="Mondo S."/>
            <person name="Pangilinan J."/>
            <person name="Riley R."/>
            <person name="Labutti K."/>
            <person name="Andreopoulos B."/>
            <person name="Lipzen A."/>
            <person name="Chen C."/>
            <person name="Yanf M."/>
            <person name="Daum C."/>
            <person name="Ng V."/>
            <person name="Clum A."/>
            <person name="Steindorff A."/>
            <person name="Ohm R."/>
            <person name="Martin F."/>
            <person name="Silar P."/>
            <person name="Natvig D."/>
            <person name="Lalanne C."/>
            <person name="Gautier V."/>
            <person name="Ament-Velasquez S.L."/>
            <person name="Kruys A."/>
            <person name="Hutchinson M.I."/>
            <person name="Powell A.J."/>
            <person name="Barry K."/>
            <person name="Miller A.N."/>
            <person name="Grigoriev I.V."/>
            <person name="Debuchy R."/>
            <person name="Gladieux P."/>
            <person name="Thoren M.H."/>
            <person name="Johannesson H."/>
        </authorList>
    </citation>
    <scope>NUCLEOTIDE SEQUENCE</scope>
    <source>
        <strain evidence="1">PSN4</strain>
    </source>
</reference>
<gene>
    <name evidence="1" type="ORF">QBC47DRAFT_165768</name>
</gene>